<keyword evidence="1 3" id="KW-0807">Transducer</keyword>
<dbReference type="SMART" id="SM00283">
    <property type="entry name" value="MA"/>
    <property type="match status" value="1"/>
</dbReference>
<dbReference type="PANTHER" id="PTHR32089">
    <property type="entry name" value="METHYL-ACCEPTING CHEMOTAXIS PROTEIN MCPB"/>
    <property type="match status" value="1"/>
</dbReference>
<dbReference type="Gene3D" id="1.10.287.950">
    <property type="entry name" value="Methyl-accepting chemotaxis protein"/>
    <property type="match status" value="1"/>
</dbReference>
<dbReference type="PANTHER" id="PTHR32089:SF112">
    <property type="entry name" value="LYSOZYME-LIKE PROTEIN-RELATED"/>
    <property type="match status" value="1"/>
</dbReference>
<evidence type="ECO:0000256" key="5">
    <source>
        <dbReference type="SAM" id="Phobius"/>
    </source>
</evidence>
<proteinExistence type="inferred from homology"/>
<dbReference type="PROSITE" id="PS50111">
    <property type="entry name" value="CHEMOTAXIS_TRANSDUC_2"/>
    <property type="match status" value="1"/>
</dbReference>
<dbReference type="RefSeq" id="WP_184156409.1">
    <property type="nucleotide sequence ID" value="NZ_JACHKA010000001.1"/>
</dbReference>
<feature type="region of interest" description="Disordered" evidence="4">
    <location>
        <begin position="268"/>
        <end position="290"/>
    </location>
</feature>
<dbReference type="SUPFAM" id="SSF58104">
    <property type="entry name" value="Methyl-accepting chemotaxis protein (MCP) signaling domain"/>
    <property type="match status" value="1"/>
</dbReference>
<sequence>MHALRDGQSGGTIVTRYERRDSISRQFRRLLLAAGALLSLLIVAQLGALTINRTISTRLVEQRIAPMSQLQTIASAYQTSWAIADKVRVGTIDPTGGATALRDIRSRPGRDWRELGESGATVATRFSGERPDADRALDRLQVLLERSDRERLDFFLSGQFFGGVDPLLGKIARTTEELRATAGQDRAVLRWVNLAAELLLVAVSIAALAGGILIARMAERRLARPLVAIADHVRQGGTGPAAEAVPGLEREDEIGAIARALSDAQDAARLADQSRRDREQAEDALRRRELDDSRRAQARARLVDEGFARFDAALSQLVAALSHASAIMREMAMTLATASSQSRDRADAIARSIAAAAMRADEVQKDGIGLLRLVGDVRSSAGTTRMHSNEVIDQSGRNRAHAQRLSELVSGISHALDLIKRVAAQTNLLSVNANIEAHRSGEAGLGFAVVAREIKALSLDSGEAAGQIARQLAFVNETAADFLASTTLVEQLATGVGEQADSVEALAGSQEDASRRMVASISDTHVQMREIAQAAQDASAGSSELVETAACLRDTADAIAGQIAELGREFSALRGDLSSAA</sequence>
<evidence type="ECO:0000259" key="7">
    <source>
        <dbReference type="PROSITE" id="PS50885"/>
    </source>
</evidence>
<dbReference type="InterPro" id="IPR004089">
    <property type="entry name" value="MCPsignal_dom"/>
</dbReference>
<keyword evidence="5" id="KW-1133">Transmembrane helix</keyword>
<evidence type="ECO:0000313" key="9">
    <source>
        <dbReference type="Proteomes" id="UP001138540"/>
    </source>
</evidence>
<keyword evidence="9" id="KW-1185">Reference proteome</keyword>
<evidence type="ECO:0000259" key="6">
    <source>
        <dbReference type="PROSITE" id="PS50111"/>
    </source>
</evidence>
<evidence type="ECO:0000256" key="3">
    <source>
        <dbReference type="PROSITE-ProRule" id="PRU00284"/>
    </source>
</evidence>
<reference evidence="8 9" key="1">
    <citation type="submission" date="2020-08" db="EMBL/GenBank/DDBJ databases">
        <title>Exploring microbial biodiversity for novel pathways involved in the catabolism of aromatic compounds derived from lignin.</title>
        <authorList>
            <person name="Elkins J."/>
        </authorList>
    </citation>
    <scope>NUCLEOTIDE SEQUENCE [LARGE SCALE GENOMIC DNA]</scope>
    <source>
        <strain evidence="8 9">B1D3A</strain>
    </source>
</reference>
<feature type="domain" description="HAMP" evidence="7">
    <location>
        <begin position="220"/>
        <end position="273"/>
    </location>
</feature>
<feature type="transmembrane region" description="Helical" evidence="5">
    <location>
        <begin position="30"/>
        <end position="51"/>
    </location>
</feature>
<evidence type="ECO:0000313" key="8">
    <source>
        <dbReference type="EMBL" id="MBB5987773.1"/>
    </source>
</evidence>
<feature type="domain" description="Methyl-accepting transducer" evidence="6">
    <location>
        <begin position="292"/>
        <end position="553"/>
    </location>
</feature>
<evidence type="ECO:0000256" key="4">
    <source>
        <dbReference type="SAM" id="MobiDB-lite"/>
    </source>
</evidence>
<name>A0ABR6NMQ5_9SPHN</name>
<dbReference type="InterPro" id="IPR003660">
    <property type="entry name" value="HAMP_dom"/>
</dbReference>
<dbReference type="PROSITE" id="PS50885">
    <property type="entry name" value="HAMP"/>
    <property type="match status" value="1"/>
</dbReference>
<gene>
    <name evidence="8" type="ORF">HNP60_003747</name>
</gene>
<comment type="similarity">
    <text evidence="2">Belongs to the methyl-accepting chemotaxis (MCP) protein family.</text>
</comment>
<feature type="transmembrane region" description="Helical" evidence="5">
    <location>
        <begin position="194"/>
        <end position="215"/>
    </location>
</feature>
<dbReference type="Proteomes" id="UP001138540">
    <property type="component" value="Unassembled WGS sequence"/>
</dbReference>
<comment type="caution">
    <text evidence="8">The sequence shown here is derived from an EMBL/GenBank/DDBJ whole genome shotgun (WGS) entry which is preliminary data.</text>
</comment>
<feature type="compositionally biased region" description="Basic and acidic residues" evidence="4">
    <location>
        <begin position="272"/>
        <end position="290"/>
    </location>
</feature>
<keyword evidence="5" id="KW-0812">Transmembrane</keyword>
<evidence type="ECO:0000256" key="1">
    <source>
        <dbReference type="ARBA" id="ARBA00023224"/>
    </source>
</evidence>
<dbReference type="EMBL" id="JACHKA010000001">
    <property type="protein sequence ID" value="MBB5987773.1"/>
    <property type="molecule type" value="Genomic_DNA"/>
</dbReference>
<dbReference type="Gene3D" id="6.10.340.10">
    <property type="match status" value="1"/>
</dbReference>
<dbReference type="Pfam" id="PF00015">
    <property type="entry name" value="MCPsignal"/>
    <property type="match status" value="1"/>
</dbReference>
<protein>
    <submittedName>
        <fullName evidence="8">Methyl-accepting chemotaxis protein</fullName>
    </submittedName>
</protein>
<keyword evidence="5" id="KW-0472">Membrane</keyword>
<evidence type="ECO:0000256" key="2">
    <source>
        <dbReference type="ARBA" id="ARBA00029447"/>
    </source>
</evidence>
<accession>A0ABR6NMQ5</accession>
<organism evidence="8 9">
    <name type="scientific">Sphingobium lignivorans</name>
    <dbReference type="NCBI Taxonomy" id="2735886"/>
    <lineage>
        <taxon>Bacteria</taxon>
        <taxon>Pseudomonadati</taxon>
        <taxon>Pseudomonadota</taxon>
        <taxon>Alphaproteobacteria</taxon>
        <taxon>Sphingomonadales</taxon>
        <taxon>Sphingomonadaceae</taxon>
        <taxon>Sphingobium</taxon>
    </lineage>
</organism>